<keyword evidence="3" id="KW-1185">Reference proteome</keyword>
<name>A0A1G7SC09_9ACTN</name>
<dbReference type="STRING" id="504805.SAMN05421505_102247"/>
<evidence type="ECO:0000313" key="3">
    <source>
        <dbReference type="Proteomes" id="UP000198923"/>
    </source>
</evidence>
<accession>A0A1G7SC09</accession>
<feature type="region of interest" description="Disordered" evidence="1">
    <location>
        <begin position="463"/>
        <end position="492"/>
    </location>
</feature>
<feature type="compositionally biased region" description="Low complexity" evidence="1">
    <location>
        <begin position="556"/>
        <end position="569"/>
    </location>
</feature>
<sequence>MAHRRVEKGESGRSGPLGRVRSLGSFQKAALIVSDAISRMTDADLITVRTYPSELRKVIWSHIGLSNPRSVSGSAATALARVLKGNDSKRRASLICALSSYFKPAFENHDGLSTEECIKLFHRDKAPGMLPRTHLLAQLLVATAHVDEAFIDLILADIYQHDLALSPLALALLVGSAERMGPEAGAAVREGWRELRDLYPGLPELPVTLQELRDAVLSPPSAPDDDIVNDEPAVNAGGADTGTGRLSIEKLREDLDRLRATLPAAAEAAGRIRQALKDGERPLDQDVETVLCGIRDFDDLRGRLESRQSISDVAVDTVVVDAVAVDAVAVDTVTVTAVTVDAFQRAIDRLDFADSRRRKIRSLARISGPAFIEALLQEVREAALTESPSLEPLADLIELADDPDGFLQIYEAEQRFRELAPQRWLPLATAAHRRLIVIDGEDVPVPVREPSTAEPTMAAVTVPAPADDPVEPSSSVNRPPEPAPSPKLDDGLADLDSFIERRLHPQPTQGQNTAPAVEEPPTAKHARPEEPTPVVRGLPEDEEDDPVPVSPPAPESSPDTAGDTATDTGGDTGGDTVGALEAEAFALRSSRFGLAAWVRDAAGGSAAEVNARRCAAIAAEMSEFAGRLSAAFAESATGLSMRALGDDTAGQLLAWAAALRACLVHPTSEAAQLLDELSPFFSSYPGLAAYGDGFGKLAKAGAYLMPGLSGRMYDTSKAENRRREASEAASRVLSEGPAQTIKYAPATDVWKNLLQNDSSGPGRLLAVAAADDGSRVHDVRQELDRLRAGSVIDRLVDEEAKARASRRGGSRIHSGARARLIAKIDKTLDVVAAWVSAVRELESSRVDDSGVAWVVRHLTDLRATVNQNRRRSDDELARLAGSTDPLVAAAAASAAALIGDTLRLLEGGRPQRAESPSAHVLNGDLLLSSVVRLTVDTLIPAVKPSLDDLAPLCRPDGRNWRDAFEARAVLGDHEGTRALLSVLTYEDSALASDLRLRRDKLVDAARHERSDRVEDLHDRIAEWRRDGVLPEVMATRFVTRLQALDSDDRDDFDVIADGLAGLEREALKVRDGEMTSELGLLTTLSAENANVAAVQERIKVYIEAGDLTTAREFMAQAKAGKELPELSDTVDHLERFFPAFPQAFEDMSAVWKGGQRGREGDEWLQKLKDALHTGNEVSDPALRELLLGAGLSVSEIPRGRRGVASHGLRNWKSMAQGPKAAGNLKSALTAVLQMIGLEGVQEPANPEQMRQWIALNQVQRIGDSILPAFGSRMSPAGDRLRLLLVWKPPGPQQVMEWLKDQPEDQTVIVFYFGVLSAEQRRQLAALARRRPTPVAAVLDDAAITYLACVPDANWVTTQRLLAPFTAANPYTPIGEVPEEMFYGRQDQLREVTSPTGSSFVYGGRQLGKSALLRKAERKVRETDSHRTVISEIIQNIGKVAKVTALWPMLAGRLVEAGVLPTSVVSLSDPADICREVRDWIDGDPARQLLILLDEADEFLNRDARDEAFANVITMRNLMNETNNRVKVVFAGLHQTVRFESLSNQPLAHLGTPIAVGPLDPQDAYDLLTEPLAALGFRFPARVASRVIAEANNAPALIQLFAAALLTRLRRISTPHAKLPYEITRQDVDAVWRDNKLARGFRDRFEWTLNLDKRYKVIAYTVAFHALDMGTDVTLTAKELRSECQEWWPRGFGDSTSDGFRSLLDECVNLGVLAADGERYRLRTPHILNLLGGAEEVQTMLDQADSFELPDSFDAQSYRYAYKTHGERSPLTGSQVTRLLSPRNALHLVAGSYALQIDRVATALEDAAEQHKQAQTLRVGAGGLTMEGAVQRAVQSSKHDVLIIDLAGQPYKKATMMARAAAKAISMQTKGTLSVTLIASPQHASEWLATGRRVDAGEVGDWTSTAELIELQPFNKAAVRQWMHEEELGFQDEPSQEALLRITGGWPLLISKVIHALRGGNADRDHALEACQAHVDQAPEEFVRSTGVLTDTVIRTAWRTLVETDESDTPEGLAEWLNLAAAGDETHPLSQSGLHEEGYTSTSDLVEVLRILGALRVRSDGRLQPEPVLMKATQMMGPLADD</sequence>
<protein>
    <submittedName>
        <fullName evidence="2">Uncharacterized protein</fullName>
    </submittedName>
</protein>
<dbReference type="InterPro" id="IPR027417">
    <property type="entry name" value="P-loop_NTPase"/>
</dbReference>
<evidence type="ECO:0000313" key="2">
    <source>
        <dbReference type="EMBL" id="SDG20523.1"/>
    </source>
</evidence>
<reference evidence="2 3" key="1">
    <citation type="submission" date="2016-10" db="EMBL/GenBank/DDBJ databases">
        <authorList>
            <person name="de Groot N.N."/>
        </authorList>
    </citation>
    <scope>NUCLEOTIDE SEQUENCE [LARGE SCALE GENOMIC DNA]</scope>
    <source>
        <strain evidence="2 3">CPCC 201354</strain>
    </source>
</reference>
<proteinExistence type="predicted"/>
<dbReference type="EMBL" id="FNCN01000002">
    <property type="protein sequence ID" value="SDG20523.1"/>
    <property type="molecule type" value="Genomic_DNA"/>
</dbReference>
<dbReference type="SUPFAM" id="SSF52540">
    <property type="entry name" value="P-loop containing nucleoside triphosphate hydrolases"/>
    <property type="match status" value="1"/>
</dbReference>
<evidence type="ECO:0000256" key="1">
    <source>
        <dbReference type="SAM" id="MobiDB-lite"/>
    </source>
</evidence>
<feature type="region of interest" description="Disordered" evidence="1">
    <location>
        <begin position="504"/>
        <end position="576"/>
    </location>
</feature>
<organism evidence="2 3">
    <name type="scientific">Sinosporangium album</name>
    <dbReference type="NCBI Taxonomy" id="504805"/>
    <lineage>
        <taxon>Bacteria</taxon>
        <taxon>Bacillati</taxon>
        <taxon>Actinomycetota</taxon>
        <taxon>Actinomycetes</taxon>
        <taxon>Streptosporangiales</taxon>
        <taxon>Streptosporangiaceae</taxon>
        <taxon>Sinosporangium</taxon>
    </lineage>
</organism>
<dbReference type="Proteomes" id="UP000198923">
    <property type="component" value="Unassembled WGS sequence"/>
</dbReference>
<feature type="region of interest" description="Disordered" evidence="1">
    <location>
        <begin position="219"/>
        <end position="240"/>
    </location>
</feature>
<dbReference type="Gene3D" id="3.40.50.300">
    <property type="entry name" value="P-loop containing nucleotide triphosphate hydrolases"/>
    <property type="match status" value="1"/>
</dbReference>
<gene>
    <name evidence="2" type="ORF">SAMN05421505_102247</name>
</gene>